<name>A0AA39FH08_MICHY</name>
<feature type="region of interest" description="Disordered" evidence="1">
    <location>
        <begin position="28"/>
        <end position="52"/>
    </location>
</feature>
<dbReference type="EMBL" id="JAQQBR010001111">
    <property type="protein sequence ID" value="KAK0169424.1"/>
    <property type="molecule type" value="Genomic_DNA"/>
</dbReference>
<accession>A0AA39FH08</accession>
<feature type="region of interest" description="Disordered" evidence="1">
    <location>
        <begin position="262"/>
        <end position="373"/>
    </location>
</feature>
<reference evidence="2" key="1">
    <citation type="journal article" date="2023" name="bioRxiv">
        <title>Scaffold-level genome assemblies of two parasitoid biocontrol wasps reveal the parthenogenesis mechanism and an associated novel virus.</title>
        <authorList>
            <person name="Inwood S."/>
            <person name="Skelly J."/>
            <person name="Guhlin J."/>
            <person name="Harrop T."/>
            <person name="Goldson S."/>
            <person name="Dearden P."/>
        </authorList>
    </citation>
    <scope>NUCLEOTIDE SEQUENCE</scope>
    <source>
        <strain evidence="2">Lincoln</strain>
        <tissue evidence="2">Whole body</tissue>
    </source>
</reference>
<evidence type="ECO:0000313" key="3">
    <source>
        <dbReference type="Proteomes" id="UP001168972"/>
    </source>
</evidence>
<sequence>QPPRTIVTRKKAPATTSGPVASRITISSSRHSGVGRTSPGLARTSNIEPIPEGSPIISHQRAATAAIIPSTAVSATTSAIFEVATVITSTEGATLTTTTITSSCCGSPIMSATVYTSPGWAPPMPTTLTAVPTATTTTTTTTTATTSARRRVPAKSPEICAPQLPPTTPSATLADWRVVRRPTRGRNTSGGAITPPAPSSAAERVRVGLGERRRRARQISSSSGSSLVEGSPTNVPPCRTATPSAVLPYTIEIASPGSLNLSVERERREGPSAGTNGVKEWAPILTTPDEDQNRRTSPVTIRSNGTTSVGQPVSSPGSDLDQPRDRDGELRRAVTVSEMQTVTDKLGDFFQSRLARGADDNNRDRRGRGPQRP</sequence>
<comment type="caution">
    <text evidence="2">The sequence shown here is derived from an EMBL/GenBank/DDBJ whole genome shotgun (WGS) entry which is preliminary data.</text>
</comment>
<feature type="region of interest" description="Disordered" evidence="1">
    <location>
        <begin position="134"/>
        <end position="170"/>
    </location>
</feature>
<feature type="non-terminal residue" evidence="2">
    <location>
        <position position="373"/>
    </location>
</feature>
<feature type="region of interest" description="Disordered" evidence="1">
    <location>
        <begin position="183"/>
        <end position="238"/>
    </location>
</feature>
<gene>
    <name evidence="2" type="ORF">PV327_011575</name>
</gene>
<reference evidence="2" key="2">
    <citation type="submission" date="2023-03" db="EMBL/GenBank/DDBJ databases">
        <authorList>
            <person name="Inwood S.N."/>
            <person name="Skelly J.G."/>
            <person name="Guhlin J."/>
            <person name="Harrop T.W.R."/>
            <person name="Goldson S.G."/>
            <person name="Dearden P.K."/>
        </authorList>
    </citation>
    <scope>NUCLEOTIDE SEQUENCE</scope>
    <source>
        <strain evidence="2">Lincoln</strain>
        <tissue evidence="2">Whole body</tissue>
    </source>
</reference>
<organism evidence="2 3">
    <name type="scientific">Microctonus hyperodae</name>
    <name type="common">Parasitoid wasp</name>
    <dbReference type="NCBI Taxonomy" id="165561"/>
    <lineage>
        <taxon>Eukaryota</taxon>
        <taxon>Metazoa</taxon>
        <taxon>Ecdysozoa</taxon>
        <taxon>Arthropoda</taxon>
        <taxon>Hexapoda</taxon>
        <taxon>Insecta</taxon>
        <taxon>Pterygota</taxon>
        <taxon>Neoptera</taxon>
        <taxon>Endopterygota</taxon>
        <taxon>Hymenoptera</taxon>
        <taxon>Apocrita</taxon>
        <taxon>Ichneumonoidea</taxon>
        <taxon>Braconidae</taxon>
        <taxon>Euphorinae</taxon>
        <taxon>Microctonus</taxon>
    </lineage>
</organism>
<dbReference type="AlphaFoldDB" id="A0AA39FH08"/>
<feature type="compositionally biased region" description="Basic and acidic residues" evidence="1">
    <location>
        <begin position="321"/>
        <end position="332"/>
    </location>
</feature>
<feature type="compositionally biased region" description="Low complexity" evidence="1">
    <location>
        <begin position="134"/>
        <end position="146"/>
    </location>
</feature>
<dbReference type="Proteomes" id="UP001168972">
    <property type="component" value="Unassembled WGS sequence"/>
</dbReference>
<keyword evidence="3" id="KW-1185">Reference proteome</keyword>
<evidence type="ECO:0000313" key="2">
    <source>
        <dbReference type="EMBL" id="KAK0169424.1"/>
    </source>
</evidence>
<feature type="region of interest" description="Disordered" evidence="1">
    <location>
        <begin position="1"/>
        <end position="20"/>
    </location>
</feature>
<feature type="compositionally biased region" description="Polar residues" evidence="1">
    <location>
        <begin position="295"/>
        <end position="317"/>
    </location>
</feature>
<proteinExistence type="predicted"/>
<evidence type="ECO:0000256" key="1">
    <source>
        <dbReference type="SAM" id="MobiDB-lite"/>
    </source>
</evidence>
<protein>
    <submittedName>
        <fullName evidence="2">Uncharacterized protein</fullName>
    </submittedName>
</protein>